<dbReference type="Pfam" id="PF20150">
    <property type="entry name" value="2EXR"/>
    <property type="match status" value="1"/>
</dbReference>
<evidence type="ECO:0000313" key="4">
    <source>
        <dbReference type="Proteomes" id="UP001629113"/>
    </source>
</evidence>
<evidence type="ECO:0000313" key="3">
    <source>
        <dbReference type="EMBL" id="KAL3422129.1"/>
    </source>
</evidence>
<comment type="caution">
    <text evidence="3">The sequence shown here is derived from an EMBL/GenBank/DDBJ whole genome shotgun (WGS) entry which is preliminary data.</text>
</comment>
<feature type="domain" description="2EXR" evidence="2">
    <location>
        <begin position="18"/>
        <end position="97"/>
    </location>
</feature>
<dbReference type="InterPro" id="IPR045518">
    <property type="entry name" value="2EXR"/>
</dbReference>
<proteinExistence type="predicted"/>
<sequence length="452" mass="50603">MEESHRRVFLAQDSTNSFEGFLKLPVEIRLRIWWYAAAQKPRVIQVYFHTRALKWSARDFTGGLPALIHVNQEARTEVLRSLSRAFDAYMDLERDTIYANDPAIGLREPMLQFTSSEPMSEIRHLALNLFSYSAWSEDSNLTPQTSPSPAEVMRTKLKNLKSFSLVLSEDGGSQYDLLEGIEYDGDGTYYEEERVGLTPLGSDYEDESEESEGDEIDWADPSLFAEAPTDLQPGAGAAHQASPIAHHGTTNPSTGPDLDEHDAETHFDALEHDAEAPADLQPGEDVAHQSSPIAHQVPASPPNGAALYLHDQLDDMAKFFHPFSRNVHFVDASSRAPFVEECWYWASEVRYGFRIEKDTNSEWVRPTISVMLLEGGLNPNDCTTVTSVLGFPSAIHFHGDHKELFGLADEDEDSDEDDQFNPFADDEIIASLFDDEEFAMNGGYDNDPYGLL</sequence>
<reference evidence="3 4" key="1">
    <citation type="submission" date="2024-06" db="EMBL/GenBank/DDBJ databases">
        <title>Complete genome of Phlyctema vagabunda strain 19-DSS-EL-015.</title>
        <authorList>
            <person name="Fiorenzani C."/>
        </authorList>
    </citation>
    <scope>NUCLEOTIDE SEQUENCE [LARGE SCALE GENOMIC DNA]</scope>
    <source>
        <strain evidence="3 4">19-DSS-EL-015</strain>
    </source>
</reference>
<dbReference type="PANTHER" id="PTHR35910">
    <property type="entry name" value="2EXR DOMAIN-CONTAINING PROTEIN"/>
    <property type="match status" value="1"/>
</dbReference>
<dbReference type="Proteomes" id="UP001629113">
    <property type="component" value="Unassembled WGS sequence"/>
</dbReference>
<evidence type="ECO:0000259" key="2">
    <source>
        <dbReference type="Pfam" id="PF20150"/>
    </source>
</evidence>
<organism evidence="3 4">
    <name type="scientific">Phlyctema vagabunda</name>
    <dbReference type="NCBI Taxonomy" id="108571"/>
    <lineage>
        <taxon>Eukaryota</taxon>
        <taxon>Fungi</taxon>
        <taxon>Dikarya</taxon>
        <taxon>Ascomycota</taxon>
        <taxon>Pezizomycotina</taxon>
        <taxon>Leotiomycetes</taxon>
        <taxon>Helotiales</taxon>
        <taxon>Dermateaceae</taxon>
        <taxon>Phlyctema</taxon>
    </lineage>
</organism>
<keyword evidence="4" id="KW-1185">Reference proteome</keyword>
<gene>
    <name evidence="3" type="ORF">PVAG01_06285</name>
</gene>
<evidence type="ECO:0000256" key="1">
    <source>
        <dbReference type="SAM" id="MobiDB-lite"/>
    </source>
</evidence>
<accession>A0ABR4PFS1</accession>
<dbReference type="EMBL" id="JBFCZG010000005">
    <property type="protein sequence ID" value="KAL3422129.1"/>
    <property type="molecule type" value="Genomic_DNA"/>
</dbReference>
<protein>
    <recommendedName>
        <fullName evidence="2">2EXR domain-containing protein</fullName>
    </recommendedName>
</protein>
<feature type="region of interest" description="Disordered" evidence="1">
    <location>
        <begin position="226"/>
        <end position="261"/>
    </location>
</feature>
<name>A0ABR4PFS1_9HELO</name>
<dbReference type="PANTHER" id="PTHR35910:SF6">
    <property type="entry name" value="2EXR DOMAIN-CONTAINING PROTEIN"/>
    <property type="match status" value="1"/>
</dbReference>